<evidence type="ECO:0000313" key="2">
    <source>
        <dbReference type="EMBL" id="KOM43120.1"/>
    </source>
</evidence>
<dbReference type="Gramene" id="KOM43120">
    <property type="protein sequence ID" value="KOM43120"/>
    <property type="gene ID" value="LR48_Vigan05g072400"/>
</dbReference>
<evidence type="ECO:0000256" key="1">
    <source>
        <dbReference type="SAM" id="MobiDB-lite"/>
    </source>
</evidence>
<evidence type="ECO:0000313" key="3">
    <source>
        <dbReference type="Proteomes" id="UP000053144"/>
    </source>
</evidence>
<name>A0A0L9UJR5_PHAAN</name>
<sequence>TKPHGHGDVHSLLYSNGILKVWSNGSGKVGDKSLVRAIDMTTFELDLLEEYDSRFKKLSLGRGQSRGCRCSTWDLLWDFAPKGEGGKETYVELNAFDEDEDEEVKEEEDEEEGEVGGVRVEREEEENATRIADIVDEFSGFSTSNEDDSSNYHGS</sequence>
<organism evidence="2 3">
    <name type="scientific">Phaseolus angularis</name>
    <name type="common">Azuki bean</name>
    <name type="synonym">Vigna angularis</name>
    <dbReference type="NCBI Taxonomy" id="3914"/>
    <lineage>
        <taxon>Eukaryota</taxon>
        <taxon>Viridiplantae</taxon>
        <taxon>Streptophyta</taxon>
        <taxon>Embryophyta</taxon>
        <taxon>Tracheophyta</taxon>
        <taxon>Spermatophyta</taxon>
        <taxon>Magnoliopsida</taxon>
        <taxon>eudicotyledons</taxon>
        <taxon>Gunneridae</taxon>
        <taxon>Pentapetalae</taxon>
        <taxon>rosids</taxon>
        <taxon>fabids</taxon>
        <taxon>Fabales</taxon>
        <taxon>Fabaceae</taxon>
        <taxon>Papilionoideae</taxon>
        <taxon>50 kb inversion clade</taxon>
        <taxon>NPAAA clade</taxon>
        <taxon>indigoferoid/millettioid clade</taxon>
        <taxon>Phaseoleae</taxon>
        <taxon>Vigna</taxon>
    </lineage>
</organism>
<dbReference type="Proteomes" id="UP000053144">
    <property type="component" value="Chromosome 5"/>
</dbReference>
<gene>
    <name evidence="2" type="ORF">LR48_Vigan05g072400</name>
</gene>
<protein>
    <submittedName>
        <fullName evidence="2">Uncharacterized protein</fullName>
    </submittedName>
</protein>
<feature type="compositionally biased region" description="Acidic residues" evidence="1">
    <location>
        <begin position="98"/>
        <end position="114"/>
    </location>
</feature>
<proteinExistence type="predicted"/>
<dbReference type="AlphaFoldDB" id="A0A0L9UJR5"/>
<feature type="region of interest" description="Disordered" evidence="1">
    <location>
        <begin position="98"/>
        <end position="155"/>
    </location>
</feature>
<feature type="non-terminal residue" evidence="2">
    <location>
        <position position="1"/>
    </location>
</feature>
<dbReference type="EMBL" id="CM003375">
    <property type="protein sequence ID" value="KOM43120.1"/>
    <property type="molecule type" value="Genomic_DNA"/>
</dbReference>
<dbReference type="STRING" id="3914.A0A0L9UJR5"/>
<reference evidence="3" key="1">
    <citation type="journal article" date="2015" name="Proc. Natl. Acad. Sci. U.S.A.">
        <title>Genome sequencing of adzuki bean (Vigna angularis) provides insight into high starch and low fat accumulation and domestication.</title>
        <authorList>
            <person name="Yang K."/>
            <person name="Tian Z."/>
            <person name="Chen C."/>
            <person name="Luo L."/>
            <person name="Zhao B."/>
            <person name="Wang Z."/>
            <person name="Yu L."/>
            <person name="Li Y."/>
            <person name="Sun Y."/>
            <person name="Li W."/>
            <person name="Chen Y."/>
            <person name="Li Y."/>
            <person name="Zhang Y."/>
            <person name="Ai D."/>
            <person name="Zhao J."/>
            <person name="Shang C."/>
            <person name="Ma Y."/>
            <person name="Wu B."/>
            <person name="Wang M."/>
            <person name="Gao L."/>
            <person name="Sun D."/>
            <person name="Zhang P."/>
            <person name="Guo F."/>
            <person name="Wang W."/>
            <person name="Li Y."/>
            <person name="Wang J."/>
            <person name="Varshney R.K."/>
            <person name="Wang J."/>
            <person name="Ling H.Q."/>
            <person name="Wan P."/>
        </authorList>
    </citation>
    <scope>NUCLEOTIDE SEQUENCE</scope>
    <source>
        <strain evidence="3">cv. Jingnong 6</strain>
    </source>
</reference>
<accession>A0A0L9UJR5</accession>